<reference evidence="1 2" key="2">
    <citation type="submission" date="2008-11" db="EMBL/GenBank/DDBJ databases">
        <authorList>
            <person name="Fulton L."/>
            <person name="Clifton S."/>
            <person name="Fulton B."/>
            <person name="Xu J."/>
            <person name="Minx P."/>
            <person name="Pepin K.H."/>
            <person name="Johnson M."/>
            <person name="Bhonagiri V."/>
            <person name="Nash W.E."/>
            <person name="Mardis E.R."/>
            <person name="Wilson R.K."/>
        </authorList>
    </citation>
    <scope>NUCLEOTIDE SEQUENCE [LARGE SCALE GENOMIC DNA]</scope>
    <source>
        <strain evidence="1 2">ATCC 43243</strain>
    </source>
</reference>
<sequence>MSYNGYILKISGNVFPTKYIIADTYTATPNQRTDKDDYSDADGYFHRTTLPHTRTKIEFQTPPLKTAEKDEIMDLFRNSYIHEGQRMVDVEYWDDENSDYSSGTFYLPDIEFKYKQLKEDGIIYSGIRIALIEY</sequence>
<evidence type="ECO:0000313" key="1">
    <source>
        <dbReference type="EMBL" id="EEC58156.1"/>
    </source>
</evidence>
<dbReference type="Pfam" id="PF20458">
    <property type="entry name" value="DUF6711"/>
    <property type="match status" value="1"/>
</dbReference>
<accession>B7AR34</accession>
<protein>
    <submittedName>
        <fullName evidence="1">Uncharacterized protein</fullName>
    </submittedName>
</protein>
<dbReference type="Proteomes" id="UP000003136">
    <property type="component" value="Unassembled WGS sequence"/>
</dbReference>
<dbReference type="InterPro" id="IPR046557">
    <property type="entry name" value="DUF6711"/>
</dbReference>
<dbReference type="AlphaFoldDB" id="B7AR34"/>
<gene>
    <name evidence="1" type="ORF">BACPEC_01144</name>
</gene>
<comment type="caution">
    <text evidence="1">The sequence shown here is derived from an EMBL/GenBank/DDBJ whole genome shotgun (WGS) entry which is preliminary data.</text>
</comment>
<proteinExistence type="predicted"/>
<dbReference type="EMBL" id="ABVQ01000035">
    <property type="protein sequence ID" value="EEC58156.1"/>
    <property type="molecule type" value="Genomic_DNA"/>
</dbReference>
<dbReference type="eggNOG" id="ENOG50336CC">
    <property type="taxonomic scope" value="Bacteria"/>
</dbReference>
<evidence type="ECO:0000313" key="2">
    <source>
        <dbReference type="Proteomes" id="UP000003136"/>
    </source>
</evidence>
<name>B7AR34_9FIRM</name>
<keyword evidence="2" id="KW-1185">Reference proteome</keyword>
<dbReference type="STRING" id="483218.BACPEC_01144"/>
<organism evidence="1 2">
    <name type="scientific">[Bacteroides] pectinophilus ATCC 43243</name>
    <dbReference type="NCBI Taxonomy" id="483218"/>
    <lineage>
        <taxon>Bacteria</taxon>
        <taxon>Bacillati</taxon>
        <taxon>Bacillota</taxon>
        <taxon>Clostridia</taxon>
        <taxon>Eubacteriales</taxon>
    </lineage>
</organism>
<dbReference type="HOGENOM" id="CLU_153901_0_0_9"/>
<reference evidence="1 2" key="1">
    <citation type="submission" date="2008-11" db="EMBL/GenBank/DDBJ databases">
        <title>Draft genome sequence of Bacteroides pectinophilus (ATCC 43243).</title>
        <authorList>
            <person name="Sudarsanam P."/>
            <person name="Ley R."/>
            <person name="Guruge J."/>
            <person name="Turnbaugh P.J."/>
            <person name="Mahowald M."/>
            <person name="Liep D."/>
            <person name="Gordon J."/>
        </authorList>
    </citation>
    <scope>NUCLEOTIDE SEQUENCE [LARGE SCALE GENOMIC DNA]</scope>
    <source>
        <strain evidence="1 2">ATCC 43243</strain>
    </source>
</reference>